<organism evidence="2 3">
    <name type="scientific">Colletotrichum sojae</name>
    <dbReference type="NCBI Taxonomy" id="2175907"/>
    <lineage>
        <taxon>Eukaryota</taxon>
        <taxon>Fungi</taxon>
        <taxon>Dikarya</taxon>
        <taxon>Ascomycota</taxon>
        <taxon>Pezizomycotina</taxon>
        <taxon>Sordariomycetes</taxon>
        <taxon>Hypocreomycetidae</taxon>
        <taxon>Glomerellales</taxon>
        <taxon>Glomerellaceae</taxon>
        <taxon>Colletotrichum</taxon>
        <taxon>Colletotrichum orchidearum species complex</taxon>
    </lineage>
</organism>
<gene>
    <name evidence="2" type="ORF">CSOJ01_13762</name>
</gene>
<feature type="region of interest" description="Disordered" evidence="1">
    <location>
        <begin position="1"/>
        <end position="36"/>
    </location>
</feature>
<dbReference type="Proteomes" id="UP000652219">
    <property type="component" value="Unassembled WGS sequence"/>
</dbReference>
<feature type="compositionally biased region" description="Low complexity" evidence="1">
    <location>
        <begin position="9"/>
        <end position="35"/>
    </location>
</feature>
<keyword evidence="3" id="KW-1185">Reference proteome</keyword>
<sequence>MSVPRRSRSAPAPAVTTTVSARSALSGSSRLPSALVGPSARTALSVLRHSEPSRRKPSRVYLRDFTIGRGTGGSTARPPTDETNAGADDFNMDDYEDVLRPI</sequence>
<reference evidence="2 3" key="1">
    <citation type="journal article" date="2020" name="Phytopathology">
        <title>Genome Sequence Resources of Colletotrichum truncatum, C. plurivorum, C. musicola, and C. sojae: Four Species Pathogenic to Soybean (Glycine max).</title>
        <authorList>
            <person name="Rogerio F."/>
            <person name="Boufleur T.R."/>
            <person name="Ciampi-Guillardi M."/>
            <person name="Sukno S.A."/>
            <person name="Thon M.R."/>
            <person name="Massola Junior N.S."/>
            <person name="Baroncelli R."/>
        </authorList>
    </citation>
    <scope>NUCLEOTIDE SEQUENCE [LARGE SCALE GENOMIC DNA]</scope>
    <source>
        <strain evidence="2 3">LFN0009</strain>
    </source>
</reference>
<proteinExistence type="predicted"/>
<evidence type="ECO:0000313" key="2">
    <source>
        <dbReference type="EMBL" id="KAF6794211.1"/>
    </source>
</evidence>
<evidence type="ECO:0000313" key="3">
    <source>
        <dbReference type="Proteomes" id="UP000652219"/>
    </source>
</evidence>
<dbReference type="EMBL" id="WIGN01000417">
    <property type="protein sequence ID" value="KAF6794211.1"/>
    <property type="molecule type" value="Genomic_DNA"/>
</dbReference>
<name>A0A8H6IRZ1_9PEZI</name>
<comment type="caution">
    <text evidence="2">The sequence shown here is derived from an EMBL/GenBank/DDBJ whole genome shotgun (WGS) entry which is preliminary data.</text>
</comment>
<dbReference type="AlphaFoldDB" id="A0A8H6IRZ1"/>
<evidence type="ECO:0000256" key="1">
    <source>
        <dbReference type="SAM" id="MobiDB-lite"/>
    </source>
</evidence>
<accession>A0A8H6IRZ1</accession>
<feature type="region of interest" description="Disordered" evidence="1">
    <location>
        <begin position="66"/>
        <end position="102"/>
    </location>
</feature>
<protein>
    <submittedName>
        <fullName evidence="2">Uncharacterized protein</fullName>
    </submittedName>
</protein>